<keyword evidence="1" id="KW-1133">Transmembrane helix</keyword>
<proteinExistence type="predicted"/>
<feature type="transmembrane region" description="Helical" evidence="1">
    <location>
        <begin position="21"/>
        <end position="43"/>
    </location>
</feature>
<keyword evidence="1" id="KW-0812">Transmembrane</keyword>
<accession>A0A7H8ND19</accession>
<evidence type="ECO:0000256" key="1">
    <source>
        <dbReference type="SAM" id="Phobius"/>
    </source>
</evidence>
<sequence>MRRTSPDAERPTRARPAERGGVRGLLSAIGLLLAVVCVVGLFVGRQAQQLATGEDATVRAVARCAEGGGPGTEPAHCEGEWQFADGRTSMGDIQGPEVAKGDTVFAGRGWAYASRTRLSLQVWIPVGLCTACVGVAGAFWVVYRRDQRAAVLMKPAPVPGGMARS</sequence>
<gene>
    <name evidence="2" type="ORF">HUT08_25420</name>
</gene>
<name>A0A7H8ND19_9ACTN</name>
<reference evidence="2 3" key="1">
    <citation type="submission" date="2020-06" db="EMBL/GenBank/DDBJ databases">
        <title>Genome mining for natural products.</title>
        <authorList>
            <person name="Zhang B."/>
            <person name="Shi J."/>
            <person name="Ge H."/>
        </authorList>
    </citation>
    <scope>NUCLEOTIDE SEQUENCE [LARGE SCALE GENOMIC DNA]</scope>
    <source>
        <strain evidence="2 3">NA00687</strain>
    </source>
</reference>
<evidence type="ECO:0000313" key="3">
    <source>
        <dbReference type="Proteomes" id="UP000509303"/>
    </source>
</evidence>
<keyword evidence="1" id="KW-0472">Membrane</keyword>
<dbReference type="RefSeq" id="WP_176164026.1">
    <property type="nucleotide sequence ID" value="NZ_CP054929.1"/>
</dbReference>
<organism evidence="2 3">
    <name type="scientific">Streptomyces buecherae</name>
    <dbReference type="NCBI Taxonomy" id="2763006"/>
    <lineage>
        <taxon>Bacteria</taxon>
        <taxon>Bacillati</taxon>
        <taxon>Actinomycetota</taxon>
        <taxon>Actinomycetes</taxon>
        <taxon>Kitasatosporales</taxon>
        <taxon>Streptomycetaceae</taxon>
        <taxon>Streptomyces</taxon>
    </lineage>
</organism>
<feature type="transmembrane region" description="Helical" evidence="1">
    <location>
        <begin position="122"/>
        <end position="143"/>
    </location>
</feature>
<keyword evidence="3" id="KW-1185">Reference proteome</keyword>
<protein>
    <submittedName>
        <fullName evidence="2">Uncharacterized protein</fullName>
    </submittedName>
</protein>
<dbReference type="AlphaFoldDB" id="A0A7H8ND19"/>
<evidence type="ECO:0000313" key="2">
    <source>
        <dbReference type="EMBL" id="QKW52322.1"/>
    </source>
</evidence>
<dbReference type="EMBL" id="CP054929">
    <property type="protein sequence ID" value="QKW52322.1"/>
    <property type="molecule type" value="Genomic_DNA"/>
</dbReference>
<dbReference type="Proteomes" id="UP000509303">
    <property type="component" value="Chromosome"/>
</dbReference>